<protein>
    <recommendedName>
        <fullName evidence="4">Mannosylglycerate hydrolase MGH1-like glycoside hydrolase domain-containing protein</fullName>
    </recommendedName>
</protein>
<dbReference type="EMBL" id="MGAQ01000012">
    <property type="protein sequence ID" value="OGK50728.1"/>
    <property type="molecule type" value="Genomic_DNA"/>
</dbReference>
<dbReference type="GO" id="GO:0009311">
    <property type="term" value="P:oligosaccharide metabolic process"/>
    <property type="evidence" value="ECO:0007669"/>
    <property type="project" value="InterPro"/>
</dbReference>
<dbReference type="GO" id="GO:0004573">
    <property type="term" value="F:Glc3Man9GlcNAc2 oligosaccharide glucosidase activity"/>
    <property type="evidence" value="ECO:0007669"/>
    <property type="project" value="InterPro"/>
</dbReference>
<dbReference type="InterPro" id="IPR008928">
    <property type="entry name" value="6-hairpin_glycosidase_sf"/>
</dbReference>
<sequence length="463" mass="53608">MRVQKSDAAFFKEGFHKAKGILQHNHYRTIFNGITYKRTVPSRDFYIHQWNWDSATHAMGLVHLDPARAVDELRALISGQWKNGLIPQIIFNPGETKYFPGPQFWGTEKFRKGEILSSGITQPPLLGISAEHVFKTATSQHIAVKHGEEILSGVLKYHDYLKTTRDPEDSGLLTVVHPWESGTDNSARWDKLLGKIKIDKIPQGIKEVVDLYRVDNKLKGPAQRPRQEFYYRAMYLIYLFKNLEWDYKKIVKESPFAVKDILFNCLWIRSNEALANMLNALGRKKDAERYQVWAVQGKMALEQTWSNEFKQFCDVDVSDNKQEVIVQPTNSMFAPLLAGIPDQKQLNKILVRLHDRNQFWSEYPVPTMALNSPFFDRSKYWRGPSWPITNLFIIDGLARYPLNKKASQLRKLLVEKTLRMIVKNDFSEYYDPVKGSGLGFGNFSWSAAIFIYLFRKYKVGGLN</sequence>
<dbReference type="AlphaFoldDB" id="A0A1F7J542"/>
<evidence type="ECO:0000313" key="5">
    <source>
        <dbReference type="EMBL" id="OGK50728.1"/>
    </source>
</evidence>
<dbReference type="GO" id="GO:0006487">
    <property type="term" value="P:protein N-linked glycosylation"/>
    <property type="evidence" value="ECO:0007669"/>
    <property type="project" value="TreeGrafter"/>
</dbReference>
<keyword evidence="3" id="KW-0326">Glycosidase</keyword>
<comment type="caution">
    <text evidence="5">The sequence shown here is derived from an EMBL/GenBank/DDBJ whole genome shotgun (WGS) entry which is preliminary data.</text>
</comment>
<keyword evidence="2" id="KW-0378">Hydrolase</keyword>
<dbReference type="InterPro" id="IPR054491">
    <property type="entry name" value="MGH1-like_GH"/>
</dbReference>
<dbReference type="Gene3D" id="1.50.10.10">
    <property type="match status" value="1"/>
</dbReference>
<comment type="similarity">
    <text evidence="1">Belongs to the glycosyl hydrolase 63 family.</text>
</comment>
<dbReference type="SUPFAM" id="SSF48208">
    <property type="entry name" value="Six-hairpin glycosidases"/>
    <property type="match status" value="1"/>
</dbReference>
<name>A0A1F7J542_9BACT</name>
<accession>A0A1F7J542</accession>
<evidence type="ECO:0000256" key="3">
    <source>
        <dbReference type="ARBA" id="ARBA00023295"/>
    </source>
</evidence>
<dbReference type="Proteomes" id="UP000178558">
    <property type="component" value="Unassembled WGS sequence"/>
</dbReference>
<evidence type="ECO:0000256" key="2">
    <source>
        <dbReference type="ARBA" id="ARBA00022801"/>
    </source>
</evidence>
<feature type="domain" description="Mannosylglycerate hydrolase MGH1-like glycoside hydrolase" evidence="4">
    <location>
        <begin position="46"/>
        <end position="446"/>
    </location>
</feature>
<dbReference type="PANTHER" id="PTHR10412:SF11">
    <property type="entry name" value="MANNOSYL-OLIGOSACCHARIDE GLUCOSIDASE"/>
    <property type="match status" value="1"/>
</dbReference>
<evidence type="ECO:0000256" key="1">
    <source>
        <dbReference type="ARBA" id="ARBA00010833"/>
    </source>
</evidence>
<dbReference type="InterPro" id="IPR004888">
    <property type="entry name" value="Glycoside_hydrolase_63"/>
</dbReference>
<proteinExistence type="inferred from homology"/>
<evidence type="ECO:0000259" key="4">
    <source>
        <dbReference type="Pfam" id="PF22422"/>
    </source>
</evidence>
<evidence type="ECO:0000313" key="6">
    <source>
        <dbReference type="Proteomes" id="UP000178558"/>
    </source>
</evidence>
<dbReference type="PANTHER" id="PTHR10412">
    <property type="entry name" value="MANNOSYL-OLIGOSACCHARIDE GLUCOSIDASE"/>
    <property type="match status" value="1"/>
</dbReference>
<dbReference type="Pfam" id="PF22422">
    <property type="entry name" value="MGH1-like_GH"/>
    <property type="match status" value="1"/>
</dbReference>
<dbReference type="InterPro" id="IPR012341">
    <property type="entry name" value="6hp_glycosidase-like_sf"/>
</dbReference>
<reference evidence="5 6" key="1">
    <citation type="journal article" date="2016" name="Nat. Commun.">
        <title>Thousands of microbial genomes shed light on interconnected biogeochemical processes in an aquifer system.</title>
        <authorList>
            <person name="Anantharaman K."/>
            <person name="Brown C.T."/>
            <person name="Hug L.A."/>
            <person name="Sharon I."/>
            <person name="Castelle C.J."/>
            <person name="Probst A.J."/>
            <person name="Thomas B.C."/>
            <person name="Singh A."/>
            <person name="Wilkins M.J."/>
            <person name="Karaoz U."/>
            <person name="Brodie E.L."/>
            <person name="Williams K.H."/>
            <person name="Hubbard S.S."/>
            <person name="Banfield J.F."/>
        </authorList>
    </citation>
    <scope>NUCLEOTIDE SEQUENCE [LARGE SCALE GENOMIC DNA]</scope>
</reference>
<gene>
    <name evidence="5" type="ORF">A3B50_04480</name>
</gene>
<organism evidence="5 6">
    <name type="scientific">Candidatus Roizmanbacteria bacterium RIFCSPLOWO2_01_FULL_40_42</name>
    <dbReference type="NCBI Taxonomy" id="1802066"/>
    <lineage>
        <taxon>Bacteria</taxon>
        <taxon>Candidatus Roizmaniibacteriota</taxon>
    </lineage>
</organism>